<evidence type="ECO:0000313" key="2">
    <source>
        <dbReference type="EMBL" id="MPC36938.1"/>
    </source>
</evidence>
<dbReference type="PANTHER" id="PTHR46660:SF2">
    <property type="entry name" value="GLYCOSYLTRANSFERASE 1 DOMAIN-CONTAINING PROTEIN 1"/>
    <property type="match status" value="1"/>
</dbReference>
<accession>A0A5B7EUZ6</accession>
<evidence type="ECO:0000313" key="3">
    <source>
        <dbReference type="Proteomes" id="UP000324222"/>
    </source>
</evidence>
<dbReference type="SUPFAM" id="SSF53756">
    <property type="entry name" value="UDP-Glycosyltransferase/glycogen phosphorylase"/>
    <property type="match status" value="1"/>
</dbReference>
<evidence type="ECO:0000256" key="1">
    <source>
        <dbReference type="SAM" id="MobiDB-lite"/>
    </source>
</evidence>
<feature type="compositionally biased region" description="Basic and acidic residues" evidence="1">
    <location>
        <begin position="171"/>
        <end position="192"/>
    </location>
</feature>
<comment type="caution">
    <text evidence="2">The sequence shown here is derived from an EMBL/GenBank/DDBJ whole genome shotgun (WGS) entry which is preliminary data.</text>
</comment>
<gene>
    <name evidence="2" type="primary">Glt1d1</name>
    <name evidence="2" type="ORF">E2C01_030409</name>
</gene>
<feature type="region of interest" description="Disordered" evidence="1">
    <location>
        <begin position="369"/>
        <end position="393"/>
    </location>
</feature>
<keyword evidence="3" id="KW-1185">Reference proteome</keyword>
<organism evidence="2 3">
    <name type="scientific">Portunus trituberculatus</name>
    <name type="common">Swimming crab</name>
    <name type="synonym">Neptunus trituberculatus</name>
    <dbReference type="NCBI Taxonomy" id="210409"/>
    <lineage>
        <taxon>Eukaryota</taxon>
        <taxon>Metazoa</taxon>
        <taxon>Ecdysozoa</taxon>
        <taxon>Arthropoda</taxon>
        <taxon>Crustacea</taxon>
        <taxon>Multicrustacea</taxon>
        <taxon>Malacostraca</taxon>
        <taxon>Eumalacostraca</taxon>
        <taxon>Eucarida</taxon>
        <taxon>Decapoda</taxon>
        <taxon>Pleocyemata</taxon>
        <taxon>Brachyura</taxon>
        <taxon>Eubrachyura</taxon>
        <taxon>Portunoidea</taxon>
        <taxon>Portunidae</taxon>
        <taxon>Portuninae</taxon>
        <taxon>Portunus</taxon>
    </lineage>
</organism>
<dbReference type="EMBL" id="VSRR010003639">
    <property type="protein sequence ID" value="MPC36938.1"/>
    <property type="molecule type" value="Genomic_DNA"/>
</dbReference>
<dbReference type="Proteomes" id="UP000324222">
    <property type="component" value="Unassembled WGS sequence"/>
</dbReference>
<feature type="region of interest" description="Disordered" evidence="1">
    <location>
        <begin position="171"/>
        <end position="201"/>
    </location>
</feature>
<sequence>MAANSTVLLVGKCLKRETGNATTLARFGRALRSGGWEAVTRDPDSIPHTDALRALTKQYNIITVLGLHAYRTSHVLLACQELGVPYVTVFGGTDVNECVRDAVKKEVMGRVVAGAKSLVAFHDSMRDAALQVWPSILPNKIWIMPQAVVVDPNLDFDVLSYLNAKEAAHVENRAHSSDHDTATLHHENKGAEKSVQSAGRNESTRLEECSALGKFCTTENVPPHEGKGATARNENVNTRTNGILCKPQMEGLSGLVELPALFQPLVLMVAGLRPVKDVLFLTEAWSEWQQARGGYGRFLIVGPSLDPHYADHVLIQVSRLSGVRVCPSLTPRECQAVIRNATVLVNSSRSESMASSIMEAMALGSLNREGRQMKKQKQKQIPREKKSQPYIAM</sequence>
<dbReference type="Gene3D" id="3.40.50.2000">
    <property type="entry name" value="Glycogen Phosphorylase B"/>
    <property type="match status" value="1"/>
</dbReference>
<dbReference type="GO" id="GO:0016740">
    <property type="term" value="F:transferase activity"/>
    <property type="evidence" value="ECO:0007669"/>
    <property type="project" value="UniProtKB-KW"/>
</dbReference>
<dbReference type="InterPro" id="IPR052622">
    <property type="entry name" value="Glycosyltransferase_G1"/>
</dbReference>
<keyword evidence="2" id="KW-0808">Transferase</keyword>
<dbReference type="OrthoDB" id="6367092at2759"/>
<dbReference type="Pfam" id="PF13692">
    <property type="entry name" value="Glyco_trans_1_4"/>
    <property type="match status" value="1"/>
</dbReference>
<name>A0A5B7EUZ6_PORTR</name>
<proteinExistence type="predicted"/>
<protein>
    <submittedName>
        <fullName evidence="2">Glycosyltransferase 1 domain-containing protein 1</fullName>
    </submittedName>
</protein>
<reference evidence="2 3" key="1">
    <citation type="submission" date="2019-05" db="EMBL/GenBank/DDBJ databases">
        <title>Another draft genome of Portunus trituberculatus and its Hox gene families provides insights of decapod evolution.</title>
        <authorList>
            <person name="Jeong J.-H."/>
            <person name="Song I."/>
            <person name="Kim S."/>
            <person name="Choi T."/>
            <person name="Kim D."/>
            <person name="Ryu S."/>
            <person name="Kim W."/>
        </authorList>
    </citation>
    <scope>NUCLEOTIDE SEQUENCE [LARGE SCALE GENOMIC DNA]</scope>
    <source>
        <tissue evidence="2">Muscle</tissue>
    </source>
</reference>
<dbReference type="PANTHER" id="PTHR46660">
    <property type="match status" value="1"/>
</dbReference>
<dbReference type="AlphaFoldDB" id="A0A5B7EUZ6"/>